<evidence type="ECO:0000313" key="8">
    <source>
        <dbReference type="EMBL" id="GAA0390333.1"/>
    </source>
</evidence>
<dbReference type="Pfam" id="PF07715">
    <property type="entry name" value="Plug"/>
    <property type="match status" value="1"/>
</dbReference>
<dbReference type="InterPro" id="IPR000531">
    <property type="entry name" value="Beta-barrel_TonB"/>
</dbReference>
<comment type="similarity">
    <text evidence="4">Belongs to the TonB-dependent receptor family.</text>
</comment>
<evidence type="ECO:0000256" key="2">
    <source>
        <dbReference type="ARBA" id="ARBA00023136"/>
    </source>
</evidence>
<dbReference type="InterPro" id="IPR036942">
    <property type="entry name" value="Beta-barrel_TonB_sf"/>
</dbReference>
<sequence>MAVNRKLLLCTSMFASTMLATGAIAQTESTQSTQENSQSQATEVQQIVVTGSRIRNKEFTSASPVQVLTSAEAELRGQPDVAQTILQSTLALASFQLNDQLTGFVTAGGGGTQSVALRGAGPQRTLTILNGRRAGPSGTRGQVQAFDLGVIPGSMVERTEILKDGASSIYGSDAVAGVINIITRTDLDGARMNAFYAAPFDGGGEQVRLDGAFGRVFDRGYANVSVEYLESKAQLRRDRDYTSCTTDYTFDPRTGERQDYIDPNTGDYKCYNLNSNYVSLLDTPMSLVRTQPGYQYPTAAEGNNSAIAGWARFNRAGYPDTYLYTPSDNDYYQNSTIVSPQERYSAYFTGGYKLTENVEVYGELLYNKRKSSQIGVGQVFPSFAQLSTLYGADNAVAATNPNNPFGQRIQPVGIYESSSFQDIDYYRGILGLKGNLGKWDWDVYGQYTLSDAVYNNGPRIYLDRLLAVSSPDVACEQNPAGGNVSNFSCADLPNGLAWTDERVLTGNFTDAERNFLFFNEDHTTRYDHAYVEAVISTPELFNLPAGPVGAAFGAQIRQEKLDDLPGEQARNRNVALYSTAGQTKGDDTVKEVFAEFDLPLLRDVPFAQNLSLNVSGRYSDYDSYGDSLTYKAGVNWQMTPSVRLRSSYGTSFRAPALYEQFLGAQIGYSAQSSADPCYDYTEANSLDPKILAGCILDNASITTGGSSVAVATVGGRDLLEAETAESFSVGLILQPQFAGVSGLNIAIDYWEFKIEDAVSRLGASAIIERCYEQSTAGTLDSGYCSLYQRTRNPGASDDGKLASVNDAYVNVAEQNYRGIDVSLNWSFDLLNLGRMTISSQNSYKMEDSETFDGVTTDYLGNSFNYNGPRYTGQLAFNLDRGNWGYYYGITFIGRSSDVDKNGGDIFANSKYANLPGGINSNDCTQPNSYCSRYVLRTPLHDNHSASVRYRGDGWNMTVGMQNIWDKAPPTVGAGMFRMGNAALNGYDMRGRRMSISFGKTF</sequence>
<reference evidence="8 9" key="1">
    <citation type="journal article" date="2019" name="Int. J. Syst. Evol. Microbiol.">
        <title>The Global Catalogue of Microorganisms (GCM) 10K type strain sequencing project: providing services to taxonomists for standard genome sequencing and annotation.</title>
        <authorList>
            <consortium name="The Broad Institute Genomics Platform"/>
            <consortium name="The Broad Institute Genome Sequencing Center for Infectious Disease"/>
            <person name="Wu L."/>
            <person name="Ma J."/>
        </authorList>
    </citation>
    <scope>NUCLEOTIDE SEQUENCE [LARGE SCALE GENOMIC DNA]</scope>
    <source>
        <strain evidence="8 9">JCM 13476</strain>
    </source>
</reference>
<dbReference type="EMBL" id="BAAAEJ010000007">
    <property type="protein sequence ID" value="GAA0390333.1"/>
    <property type="molecule type" value="Genomic_DNA"/>
</dbReference>
<keyword evidence="8" id="KW-0675">Receptor</keyword>
<keyword evidence="4" id="KW-0798">TonB box</keyword>
<dbReference type="Pfam" id="PF00593">
    <property type="entry name" value="TonB_dep_Rec_b-barrel"/>
    <property type="match status" value="1"/>
</dbReference>
<comment type="caution">
    <text evidence="8">The sequence shown here is derived from an EMBL/GenBank/DDBJ whole genome shotgun (WGS) entry which is preliminary data.</text>
</comment>
<dbReference type="Gene3D" id="2.40.170.20">
    <property type="entry name" value="TonB-dependent receptor, beta-barrel domain"/>
    <property type="match status" value="1"/>
</dbReference>
<gene>
    <name evidence="8" type="ORF">GCM10009093_16190</name>
</gene>
<dbReference type="PANTHER" id="PTHR47234">
    <property type="match status" value="1"/>
</dbReference>
<feature type="domain" description="TonB-dependent receptor-like beta-barrel" evidence="6">
    <location>
        <begin position="406"/>
        <end position="963"/>
    </location>
</feature>
<keyword evidence="2 4" id="KW-0472">Membrane</keyword>
<evidence type="ECO:0000313" key="9">
    <source>
        <dbReference type="Proteomes" id="UP001500791"/>
    </source>
</evidence>
<organism evidence="8 9">
    <name type="scientific">Brevundimonas terrae</name>
    <dbReference type="NCBI Taxonomy" id="363631"/>
    <lineage>
        <taxon>Bacteria</taxon>
        <taxon>Pseudomonadati</taxon>
        <taxon>Pseudomonadota</taxon>
        <taxon>Alphaproteobacteria</taxon>
        <taxon>Caulobacterales</taxon>
        <taxon>Caulobacteraceae</taxon>
        <taxon>Brevundimonas</taxon>
    </lineage>
</organism>
<feature type="signal peptide" evidence="5">
    <location>
        <begin position="1"/>
        <end position="25"/>
    </location>
</feature>
<evidence type="ECO:0000256" key="1">
    <source>
        <dbReference type="ARBA" id="ARBA00004442"/>
    </source>
</evidence>
<proteinExistence type="inferred from homology"/>
<feature type="domain" description="TonB-dependent receptor plug" evidence="7">
    <location>
        <begin position="60"/>
        <end position="178"/>
    </location>
</feature>
<evidence type="ECO:0000256" key="5">
    <source>
        <dbReference type="SAM" id="SignalP"/>
    </source>
</evidence>
<dbReference type="Gene3D" id="2.170.130.10">
    <property type="entry name" value="TonB-dependent receptor, plug domain"/>
    <property type="match status" value="1"/>
</dbReference>
<evidence type="ECO:0000256" key="4">
    <source>
        <dbReference type="RuleBase" id="RU003357"/>
    </source>
</evidence>
<evidence type="ECO:0000256" key="3">
    <source>
        <dbReference type="ARBA" id="ARBA00023237"/>
    </source>
</evidence>
<dbReference type="SUPFAM" id="SSF56935">
    <property type="entry name" value="Porins"/>
    <property type="match status" value="1"/>
</dbReference>
<dbReference type="InterPro" id="IPR037066">
    <property type="entry name" value="Plug_dom_sf"/>
</dbReference>
<keyword evidence="5" id="KW-0732">Signal</keyword>
<accession>A0ABN0YDN5</accession>
<dbReference type="InterPro" id="IPR012910">
    <property type="entry name" value="Plug_dom"/>
</dbReference>
<dbReference type="Proteomes" id="UP001500791">
    <property type="component" value="Unassembled WGS sequence"/>
</dbReference>
<name>A0ABN0YDN5_9CAUL</name>
<keyword evidence="9" id="KW-1185">Reference proteome</keyword>
<dbReference type="PANTHER" id="PTHR47234:SF2">
    <property type="entry name" value="TONB-DEPENDENT RECEPTOR"/>
    <property type="match status" value="1"/>
</dbReference>
<feature type="chain" id="PRO_5045154576" evidence="5">
    <location>
        <begin position="26"/>
        <end position="1001"/>
    </location>
</feature>
<evidence type="ECO:0000259" key="7">
    <source>
        <dbReference type="Pfam" id="PF07715"/>
    </source>
</evidence>
<dbReference type="RefSeq" id="WP_167176621.1">
    <property type="nucleotide sequence ID" value="NZ_BAAAEJ010000007.1"/>
</dbReference>
<protein>
    <submittedName>
        <fullName evidence="8">TonB-dependent receptor</fullName>
    </submittedName>
</protein>
<keyword evidence="3" id="KW-0998">Cell outer membrane</keyword>
<comment type="subcellular location">
    <subcellularLocation>
        <location evidence="1 4">Cell outer membrane</location>
    </subcellularLocation>
</comment>
<evidence type="ECO:0000259" key="6">
    <source>
        <dbReference type="Pfam" id="PF00593"/>
    </source>
</evidence>